<evidence type="ECO:0000256" key="2">
    <source>
        <dbReference type="ARBA" id="ARBA00023027"/>
    </source>
</evidence>
<keyword evidence="6" id="KW-1185">Reference proteome</keyword>
<dbReference type="Pfam" id="PF08125">
    <property type="entry name" value="Mannitol_dh_C"/>
    <property type="match status" value="1"/>
</dbReference>
<dbReference type="InterPro" id="IPR013328">
    <property type="entry name" value="6PGD_dom2"/>
</dbReference>
<dbReference type="Gene3D" id="3.40.50.720">
    <property type="entry name" value="NAD(P)-binding Rossmann-like Domain"/>
    <property type="match status" value="1"/>
</dbReference>
<feature type="domain" description="Mannitol dehydrogenase C-terminal" evidence="4">
    <location>
        <begin position="284"/>
        <end position="433"/>
    </location>
</feature>
<evidence type="ECO:0000256" key="1">
    <source>
        <dbReference type="ARBA" id="ARBA00023002"/>
    </source>
</evidence>
<dbReference type="Proteomes" id="UP000463224">
    <property type="component" value="Unassembled WGS sequence"/>
</dbReference>
<dbReference type="AlphaFoldDB" id="A0A844Q7A9"/>
<dbReference type="InterPro" id="IPR023027">
    <property type="entry name" value="Mannitol_DH_CS"/>
</dbReference>
<gene>
    <name evidence="5" type="ORF">GN330_01630</name>
</gene>
<dbReference type="SUPFAM" id="SSF51735">
    <property type="entry name" value="NAD(P)-binding Rossmann-fold domains"/>
    <property type="match status" value="1"/>
</dbReference>
<name>A0A844Q7A9_9HYPH</name>
<evidence type="ECO:0000313" key="5">
    <source>
        <dbReference type="EMBL" id="MVA95956.1"/>
    </source>
</evidence>
<keyword evidence="1" id="KW-0560">Oxidoreductase</keyword>
<comment type="caution">
    <text evidence="5">The sequence shown here is derived from an EMBL/GenBank/DDBJ whole genome shotgun (WGS) entry which is preliminary data.</text>
</comment>
<accession>A0A844Q7A9</accession>
<evidence type="ECO:0000259" key="3">
    <source>
        <dbReference type="Pfam" id="PF01232"/>
    </source>
</evidence>
<reference evidence="5 6" key="1">
    <citation type="submission" date="2019-12" db="EMBL/GenBank/DDBJ databases">
        <title>Nitratireductor arenosus sp. nov., Isolated from sea sand, Jeju island, South Korea.</title>
        <authorList>
            <person name="Kim W."/>
        </authorList>
    </citation>
    <scope>NUCLEOTIDE SEQUENCE [LARGE SCALE GENOMIC DNA]</scope>
    <source>
        <strain evidence="5 6">CAU 1489</strain>
    </source>
</reference>
<dbReference type="InterPro" id="IPR013131">
    <property type="entry name" value="Mannitol_DH_N"/>
</dbReference>
<dbReference type="InterPro" id="IPR008927">
    <property type="entry name" value="6-PGluconate_DH-like_C_sf"/>
</dbReference>
<dbReference type="InterPro" id="IPR013118">
    <property type="entry name" value="Mannitol_DH_C"/>
</dbReference>
<dbReference type="InterPro" id="IPR000669">
    <property type="entry name" value="Mannitol_DH"/>
</dbReference>
<keyword evidence="2" id="KW-0520">NAD</keyword>
<evidence type="ECO:0000259" key="4">
    <source>
        <dbReference type="Pfam" id="PF08125"/>
    </source>
</evidence>
<evidence type="ECO:0000313" key="6">
    <source>
        <dbReference type="Proteomes" id="UP000463224"/>
    </source>
</evidence>
<sequence length="493" mass="53050">MSARLTTLDDLPATVRMPGFERRERGAGIVHLGVGAFHRAHQAVYTDDALARSGGEWMITGVSLRSCDVADSINPQSGLYTVLVRAGEGISARVVGSIATVLAAPREPAQVLDALAAPSTRIVSLTVTEKGYGFDPASGGLDRTRPEIIADLATPARPTSVVGYLVAGLVRRRARGAPGLTVLSCDNLPDNGGLVRRLVLEFVRELDRDLADWIAETVRFPSTMVDRITPATSDETLAEAERATGRVDKAAVETEPFSQWVIEDDFAAGRPDWEAGGALFVASVAPYEKMKLRMLNGAHSMIAYAGFLAGHVHVRDAMAHGAMRVLVERHLRDAARTLEPVPGIVLPDYAARLMERFANPAIAHRTEQIAMDGTQKLPQRIFEPALAAYEAGWPLDSFAFATAMWLRFVLGRTEDGRAYALRDPRAAALAAATDGKSGDAGGLVDAVFELDGLMPGRLAQARPFRDAVETRLVRILEKGVDAAIAREAMPCRV</sequence>
<dbReference type="Pfam" id="PF01232">
    <property type="entry name" value="Mannitol_dh"/>
    <property type="match status" value="1"/>
</dbReference>
<dbReference type="PANTHER" id="PTHR43362:SF1">
    <property type="entry name" value="MANNITOL DEHYDROGENASE 2-RELATED"/>
    <property type="match status" value="1"/>
</dbReference>
<dbReference type="SUPFAM" id="SSF48179">
    <property type="entry name" value="6-phosphogluconate dehydrogenase C-terminal domain-like"/>
    <property type="match status" value="1"/>
</dbReference>
<feature type="domain" description="Mannitol dehydrogenase N-terminal" evidence="3">
    <location>
        <begin position="28"/>
        <end position="274"/>
    </location>
</feature>
<dbReference type="PANTHER" id="PTHR43362">
    <property type="entry name" value="MANNITOL DEHYDROGENASE DSF1-RELATED"/>
    <property type="match status" value="1"/>
</dbReference>
<dbReference type="GO" id="GO:0016616">
    <property type="term" value="F:oxidoreductase activity, acting on the CH-OH group of donors, NAD or NADP as acceptor"/>
    <property type="evidence" value="ECO:0007669"/>
    <property type="project" value="TreeGrafter"/>
</dbReference>
<dbReference type="Gene3D" id="1.10.1040.10">
    <property type="entry name" value="N-(1-d-carboxylethyl)-l-norvaline Dehydrogenase, domain 2"/>
    <property type="match status" value="1"/>
</dbReference>
<dbReference type="PRINTS" id="PR00084">
    <property type="entry name" value="MTLDHDRGNASE"/>
</dbReference>
<dbReference type="InterPro" id="IPR036291">
    <property type="entry name" value="NAD(P)-bd_dom_sf"/>
</dbReference>
<dbReference type="PROSITE" id="PS00974">
    <property type="entry name" value="MANNITOL_DHGENASE"/>
    <property type="match status" value="1"/>
</dbReference>
<dbReference type="InterPro" id="IPR050988">
    <property type="entry name" value="Mannitol_DH/Oxidoreductase"/>
</dbReference>
<dbReference type="EMBL" id="WPHG01000001">
    <property type="protein sequence ID" value="MVA95956.1"/>
    <property type="molecule type" value="Genomic_DNA"/>
</dbReference>
<organism evidence="5 6">
    <name type="scientific">Nitratireductor arenosus</name>
    <dbReference type="NCBI Taxonomy" id="2682096"/>
    <lineage>
        <taxon>Bacteria</taxon>
        <taxon>Pseudomonadati</taxon>
        <taxon>Pseudomonadota</taxon>
        <taxon>Alphaproteobacteria</taxon>
        <taxon>Hyphomicrobiales</taxon>
        <taxon>Phyllobacteriaceae</taxon>
        <taxon>Nitratireductor</taxon>
    </lineage>
</organism>
<protein>
    <submittedName>
        <fullName evidence="5">Mannitol dehydrogenase family protein</fullName>
    </submittedName>
</protein>
<dbReference type="RefSeq" id="WP_156710827.1">
    <property type="nucleotide sequence ID" value="NZ_WPHG01000001.1"/>
</dbReference>
<proteinExistence type="predicted"/>
<dbReference type="GO" id="GO:0019594">
    <property type="term" value="P:mannitol metabolic process"/>
    <property type="evidence" value="ECO:0007669"/>
    <property type="project" value="InterPro"/>
</dbReference>